<dbReference type="PANTHER" id="PTHR30069:SF29">
    <property type="entry name" value="HEMOGLOBIN AND HEMOGLOBIN-HAPTOGLOBIN-BINDING PROTEIN 1-RELATED"/>
    <property type="match status" value="1"/>
</dbReference>
<keyword evidence="9 10" id="KW-0998">Cell outer membrane</keyword>
<feature type="chain" id="PRO_5021239786" evidence="12">
    <location>
        <begin position="48"/>
        <end position="670"/>
    </location>
</feature>
<keyword evidence="5 12" id="KW-0732">Signal</keyword>
<evidence type="ECO:0000256" key="12">
    <source>
        <dbReference type="SAM" id="SignalP"/>
    </source>
</evidence>
<dbReference type="SUPFAM" id="SSF56935">
    <property type="entry name" value="Porins"/>
    <property type="match status" value="1"/>
</dbReference>
<comment type="caution">
    <text evidence="15">The sequence shown here is derived from an EMBL/GenBank/DDBJ whole genome shotgun (WGS) entry which is preliminary data.</text>
</comment>
<dbReference type="OrthoDB" id="9762903at2"/>
<dbReference type="GO" id="GO:0044718">
    <property type="term" value="P:siderophore transmembrane transport"/>
    <property type="evidence" value="ECO:0007669"/>
    <property type="project" value="TreeGrafter"/>
</dbReference>
<feature type="domain" description="TonB-dependent receptor plug" evidence="14">
    <location>
        <begin position="86"/>
        <end position="178"/>
    </location>
</feature>
<organism evidence="15 16">
    <name type="scientific">Hymenobacter fodinae</name>
    <dbReference type="NCBI Taxonomy" id="2510796"/>
    <lineage>
        <taxon>Bacteria</taxon>
        <taxon>Pseudomonadati</taxon>
        <taxon>Bacteroidota</taxon>
        <taxon>Cytophagia</taxon>
        <taxon>Cytophagales</taxon>
        <taxon>Hymenobacteraceae</taxon>
        <taxon>Hymenobacter</taxon>
    </lineage>
</organism>
<protein>
    <submittedName>
        <fullName evidence="15">TonB-dependent receptor</fullName>
    </submittedName>
</protein>
<evidence type="ECO:0000256" key="5">
    <source>
        <dbReference type="ARBA" id="ARBA00022729"/>
    </source>
</evidence>
<dbReference type="InterPro" id="IPR039426">
    <property type="entry name" value="TonB-dep_rcpt-like"/>
</dbReference>
<dbReference type="Pfam" id="PF07715">
    <property type="entry name" value="Plug"/>
    <property type="match status" value="1"/>
</dbReference>
<dbReference type="AlphaFoldDB" id="A0A4Z0PDZ2"/>
<evidence type="ECO:0000256" key="6">
    <source>
        <dbReference type="ARBA" id="ARBA00023077"/>
    </source>
</evidence>
<sequence length="670" mass="73684">MFPTPEILVRMFTFCAPLPRLTAPVRAGSSLALLVAASWLMAGTAAAQSTPASSLDSVQALPSVRVAGLRLDRFAVGSRRLVFDSLALNTYRTGTLADVLSARSTLYIKNYGPGQLASISVRGTTARHTAVLWNGFNINLPSLGEADFALLPVSGATEVSIQPGPASATYGNGAVGGTVLLLAAERWGAGWRGSAQADYGSFGLRAGNLEASYSNQKLALRTSLLYRQADNNFTYYERAAAGRVRREQENAALRQASITQDLMLRLGQRSELTAAIWLTDADRQIQPGIGTNNTNARERDQSRRLTAGYRYVSARHEWAARAAWFEDVINYRDDVSGLSESTVHTTQAQAEHTWRLAPNASLRTGLEAQHFAAQVDGYGTRPRTENRFSGFALLRYDPRPRLRLSLNVRQAVLPGQQPPLTPTIGAEWVGWQTTTHALSLKASASRSYRAPTLNERYWRPGGNPDLLPEESVGYEGGLVHELTLAPARLRLRTELTAYRQLVENWVQWTPGASYWSPRNLRQVRAQGLEASTQLGWEPGAYHLTARASYALTQSEKTRGTAADTDPTGRQLPFVPLHAAAFSTDHLWRGWQLNTTLTFTSYRYTDASATQFLPSYLLLNAAVGRTVAVGPTWKVLVLAQGYNLTNRSYQSYQNSAMPLRNGTLSLRLLWH</sequence>
<evidence type="ECO:0000259" key="14">
    <source>
        <dbReference type="Pfam" id="PF07715"/>
    </source>
</evidence>
<evidence type="ECO:0000256" key="2">
    <source>
        <dbReference type="ARBA" id="ARBA00022448"/>
    </source>
</evidence>
<dbReference type="PROSITE" id="PS52016">
    <property type="entry name" value="TONB_DEPENDENT_REC_3"/>
    <property type="match status" value="1"/>
</dbReference>
<name>A0A4Z0PDZ2_9BACT</name>
<feature type="domain" description="TonB-dependent receptor-like beta-barrel" evidence="13">
    <location>
        <begin position="282"/>
        <end position="643"/>
    </location>
</feature>
<dbReference type="EMBL" id="SRLA01000001">
    <property type="protein sequence ID" value="TGE09970.1"/>
    <property type="molecule type" value="Genomic_DNA"/>
</dbReference>
<reference evidence="15 16" key="1">
    <citation type="submission" date="2019-04" db="EMBL/GenBank/DDBJ databases">
        <authorList>
            <person name="Feng G."/>
            <person name="Zhang J."/>
            <person name="Zhu H."/>
        </authorList>
    </citation>
    <scope>NUCLEOTIDE SEQUENCE [LARGE SCALE GENOMIC DNA]</scope>
    <source>
        <strain evidence="15 16">92R-1</strain>
    </source>
</reference>
<keyword evidence="6 11" id="KW-0798">TonB box</keyword>
<evidence type="ECO:0000313" key="15">
    <source>
        <dbReference type="EMBL" id="TGE09970.1"/>
    </source>
</evidence>
<evidence type="ECO:0000256" key="10">
    <source>
        <dbReference type="PROSITE-ProRule" id="PRU01360"/>
    </source>
</evidence>
<dbReference type="Pfam" id="PF00593">
    <property type="entry name" value="TonB_dep_Rec_b-barrel"/>
    <property type="match status" value="1"/>
</dbReference>
<dbReference type="Gene3D" id="2.40.170.20">
    <property type="entry name" value="TonB-dependent receptor, beta-barrel domain"/>
    <property type="match status" value="1"/>
</dbReference>
<keyword evidence="2 10" id="KW-0813">Transport</keyword>
<dbReference type="Gene3D" id="2.170.130.10">
    <property type="entry name" value="TonB-dependent receptor, plug domain"/>
    <property type="match status" value="1"/>
</dbReference>
<evidence type="ECO:0000256" key="8">
    <source>
        <dbReference type="ARBA" id="ARBA00023170"/>
    </source>
</evidence>
<dbReference type="GO" id="GO:0015344">
    <property type="term" value="F:siderophore uptake transmembrane transporter activity"/>
    <property type="evidence" value="ECO:0007669"/>
    <property type="project" value="TreeGrafter"/>
</dbReference>
<dbReference type="PANTHER" id="PTHR30069">
    <property type="entry name" value="TONB-DEPENDENT OUTER MEMBRANE RECEPTOR"/>
    <property type="match status" value="1"/>
</dbReference>
<keyword evidence="4 10" id="KW-0812">Transmembrane</keyword>
<dbReference type="InterPro" id="IPR012910">
    <property type="entry name" value="Plug_dom"/>
</dbReference>
<dbReference type="InterPro" id="IPR037066">
    <property type="entry name" value="Plug_dom_sf"/>
</dbReference>
<accession>A0A4Z0PDZ2</accession>
<evidence type="ECO:0000256" key="3">
    <source>
        <dbReference type="ARBA" id="ARBA00022452"/>
    </source>
</evidence>
<keyword evidence="7 10" id="KW-0472">Membrane</keyword>
<evidence type="ECO:0000256" key="7">
    <source>
        <dbReference type="ARBA" id="ARBA00023136"/>
    </source>
</evidence>
<feature type="signal peptide" evidence="12">
    <location>
        <begin position="1"/>
        <end position="47"/>
    </location>
</feature>
<keyword evidence="3 10" id="KW-1134">Transmembrane beta strand</keyword>
<keyword evidence="8 15" id="KW-0675">Receptor</keyword>
<proteinExistence type="inferred from homology"/>
<comment type="subcellular location">
    <subcellularLocation>
        <location evidence="1 10">Cell outer membrane</location>
        <topology evidence="1 10">Multi-pass membrane protein</topology>
    </subcellularLocation>
</comment>
<evidence type="ECO:0000256" key="4">
    <source>
        <dbReference type="ARBA" id="ARBA00022692"/>
    </source>
</evidence>
<dbReference type="GO" id="GO:0009279">
    <property type="term" value="C:cell outer membrane"/>
    <property type="evidence" value="ECO:0007669"/>
    <property type="project" value="UniProtKB-SubCell"/>
</dbReference>
<evidence type="ECO:0000259" key="13">
    <source>
        <dbReference type="Pfam" id="PF00593"/>
    </source>
</evidence>
<dbReference type="Proteomes" id="UP000298337">
    <property type="component" value="Unassembled WGS sequence"/>
</dbReference>
<evidence type="ECO:0000256" key="11">
    <source>
        <dbReference type="RuleBase" id="RU003357"/>
    </source>
</evidence>
<gene>
    <name evidence="15" type="ORF">EU556_03860</name>
</gene>
<evidence type="ECO:0000256" key="9">
    <source>
        <dbReference type="ARBA" id="ARBA00023237"/>
    </source>
</evidence>
<keyword evidence="16" id="KW-1185">Reference proteome</keyword>
<dbReference type="InterPro" id="IPR000531">
    <property type="entry name" value="Beta-barrel_TonB"/>
</dbReference>
<comment type="similarity">
    <text evidence="10 11">Belongs to the TonB-dependent receptor family.</text>
</comment>
<dbReference type="InterPro" id="IPR036942">
    <property type="entry name" value="Beta-barrel_TonB_sf"/>
</dbReference>
<evidence type="ECO:0000256" key="1">
    <source>
        <dbReference type="ARBA" id="ARBA00004571"/>
    </source>
</evidence>
<evidence type="ECO:0000313" key="16">
    <source>
        <dbReference type="Proteomes" id="UP000298337"/>
    </source>
</evidence>